<keyword evidence="3" id="KW-0378">Hydrolase</keyword>
<feature type="domain" description="SAF" evidence="2">
    <location>
        <begin position="12"/>
        <end position="83"/>
    </location>
</feature>
<dbReference type="Gene3D" id="2.30.130.110">
    <property type="match status" value="1"/>
</dbReference>
<dbReference type="SMART" id="SM00858">
    <property type="entry name" value="SAF"/>
    <property type="match status" value="1"/>
</dbReference>
<dbReference type="InterPro" id="IPR013974">
    <property type="entry name" value="SAF"/>
</dbReference>
<evidence type="ECO:0000256" key="1">
    <source>
        <dbReference type="ARBA" id="ARBA00023239"/>
    </source>
</evidence>
<organism evidence="3 4">
    <name type="scientific">Lentisphaera profundi</name>
    <dbReference type="NCBI Taxonomy" id="1658616"/>
    <lineage>
        <taxon>Bacteria</taxon>
        <taxon>Pseudomonadati</taxon>
        <taxon>Lentisphaerota</taxon>
        <taxon>Lentisphaeria</taxon>
        <taxon>Lentisphaerales</taxon>
        <taxon>Lentisphaeraceae</taxon>
        <taxon>Lentisphaera</taxon>
    </lineage>
</organism>
<dbReference type="RefSeq" id="WP_274152036.1">
    <property type="nucleotide sequence ID" value="NZ_CP117812.1"/>
</dbReference>
<dbReference type="GO" id="GO:0016787">
    <property type="term" value="F:hydrolase activity"/>
    <property type="evidence" value="ECO:0007669"/>
    <property type="project" value="UniProtKB-KW"/>
</dbReference>
<keyword evidence="4" id="KW-1185">Reference proteome</keyword>
<gene>
    <name evidence="3" type="ORF">PQO03_17200</name>
</gene>
<name>A0ABY7VTM0_9BACT</name>
<dbReference type="Pfam" id="PF08666">
    <property type="entry name" value="SAF"/>
    <property type="match status" value="1"/>
</dbReference>
<dbReference type="Proteomes" id="UP001214250">
    <property type="component" value="Chromosome 2"/>
</dbReference>
<dbReference type="InterPro" id="IPR052172">
    <property type="entry name" value="UxaA_altronate/galactarate_dh"/>
</dbReference>
<dbReference type="PANTHER" id="PTHR30536">
    <property type="entry name" value="ALTRONATE/GALACTARATE DEHYDRATASE"/>
    <property type="match status" value="1"/>
</dbReference>
<protein>
    <submittedName>
        <fullName evidence="3">UxaA family hydrolase</fullName>
    </submittedName>
</protein>
<sequence>MSNKIMKLHPEDNVAVLTSDLEKGTELKLEGEVFKINKELSLGDKIALSDLAKGSLIYKYGIAIGSTKISIAKGEWVHLHNMKSDYVATYVFDGSDKEK</sequence>
<evidence type="ECO:0000259" key="2">
    <source>
        <dbReference type="SMART" id="SM00858"/>
    </source>
</evidence>
<evidence type="ECO:0000313" key="3">
    <source>
        <dbReference type="EMBL" id="WDE97566.1"/>
    </source>
</evidence>
<keyword evidence="1" id="KW-0456">Lyase</keyword>
<accession>A0ABY7VTM0</accession>
<proteinExistence type="predicted"/>
<dbReference type="EMBL" id="CP117812">
    <property type="protein sequence ID" value="WDE97566.1"/>
    <property type="molecule type" value="Genomic_DNA"/>
</dbReference>
<dbReference type="PANTHER" id="PTHR30536:SF5">
    <property type="entry name" value="ALTRONATE DEHYDRATASE"/>
    <property type="match status" value="1"/>
</dbReference>
<dbReference type="CDD" id="cd11613">
    <property type="entry name" value="SAF_AH_GD"/>
    <property type="match status" value="1"/>
</dbReference>
<evidence type="ECO:0000313" key="4">
    <source>
        <dbReference type="Proteomes" id="UP001214250"/>
    </source>
</evidence>
<reference evidence="3 4" key="1">
    <citation type="submission" date="2023-02" db="EMBL/GenBank/DDBJ databases">
        <title>Genome sequence of Lentisphaera profundi SAORIC-696.</title>
        <authorList>
            <person name="Kim e."/>
            <person name="Cho J.-C."/>
            <person name="Choi A."/>
            <person name="Kang I."/>
        </authorList>
    </citation>
    <scope>NUCLEOTIDE SEQUENCE [LARGE SCALE GENOMIC DNA]</scope>
    <source>
        <strain evidence="3 4">SAORIC-696</strain>
    </source>
</reference>
<dbReference type="InterPro" id="IPR044144">
    <property type="entry name" value="SAF_UxaA/GarD"/>
</dbReference>